<dbReference type="GO" id="GO:0000462">
    <property type="term" value="P:maturation of SSU-rRNA from tricistronic rRNA transcript (SSU-rRNA, 5.8S rRNA, LSU-rRNA)"/>
    <property type="evidence" value="ECO:0007669"/>
    <property type="project" value="TreeGrafter"/>
</dbReference>
<proteinExistence type="inferred from homology"/>
<dbReference type="InterPro" id="IPR020568">
    <property type="entry name" value="Ribosomal_Su5_D2-typ_SF"/>
</dbReference>
<dbReference type="GO" id="GO:0006412">
    <property type="term" value="P:translation"/>
    <property type="evidence" value="ECO:0007669"/>
    <property type="project" value="InterPro"/>
</dbReference>
<dbReference type="Proteomes" id="UP001153269">
    <property type="component" value="Unassembled WGS sequence"/>
</dbReference>
<comment type="caution">
    <text evidence="9">The sequence shown here is derived from an EMBL/GenBank/DDBJ whole genome shotgun (WGS) entry which is preliminary data.</text>
</comment>
<dbReference type="GO" id="GO:0003723">
    <property type="term" value="F:RNA binding"/>
    <property type="evidence" value="ECO:0007669"/>
    <property type="project" value="TreeGrafter"/>
</dbReference>
<evidence type="ECO:0000256" key="5">
    <source>
        <dbReference type="ARBA" id="ARBA00043019"/>
    </source>
</evidence>
<comment type="function">
    <text evidence="6">Component of the small ribosomal subunit. The ribosome is a large ribonucleoprotein complex responsible for the synthesis of proteins in the cell.</text>
</comment>
<dbReference type="PANTHER" id="PTHR21569:SF16">
    <property type="entry name" value="RIBOSOMAL PROTEIN S16"/>
    <property type="match status" value="1"/>
</dbReference>
<dbReference type="PROSITE" id="PS00360">
    <property type="entry name" value="RIBOSOMAL_S9"/>
    <property type="match status" value="1"/>
</dbReference>
<evidence type="ECO:0000256" key="8">
    <source>
        <dbReference type="SAM" id="MobiDB-lite"/>
    </source>
</evidence>
<feature type="region of interest" description="Disordered" evidence="8">
    <location>
        <begin position="199"/>
        <end position="219"/>
    </location>
</feature>
<evidence type="ECO:0000256" key="6">
    <source>
        <dbReference type="ARBA" id="ARBA00045746"/>
    </source>
</evidence>
<dbReference type="AlphaFoldDB" id="A0A9N7VCA8"/>
<evidence type="ECO:0000313" key="9">
    <source>
        <dbReference type="EMBL" id="CAB1446829.1"/>
    </source>
</evidence>
<dbReference type="SUPFAM" id="SSF54211">
    <property type="entry name" value="Ribosomal protein S5 domain 2-like"/>
    <property type="match status" value="1"/>
</dbReference>
<dbReference type="InterPro" id="IPR000754">
    <property type="entry name" value="Ribosomal_uS9"/>
</dbReference>
<evidence type="ECO:0000256" key="2">
    <source>
        <dbReference type="ARBA" id="ARBA00022980"/>
    </source>
</evidence>
<accession>A0A9N7VCA8</accession>
<dbReference type="InterPro" id="IPR020574">
    <property type="entry name" value="Ribosomal_uS9_CS"/>
</dbReference>
<dbReference type="EMBL" id="CADEAL010003927">
    <property type="protein sequence ID" value="CAB1446829.1"/>
    <property type="molecule type" value="Genomic_DNA"/>
</dbReference>
<dbReference type="PANTHER" id="PTHR21569">
    <property type="entry name" value="RIBOSOMAL PROTEIN S9"/>
    <property type="match status" value="1"/>
</dbReference>
<evidence type="ECO:0000256" key="1">
    <source>
        <dbReference type="ARBA" id="ARBA00005251"/>
    </source>
</evidence>
<dbReference type="GO" id="GO:0003735">
    <property type="term" value="F:structural constituent of ribosome"/>
    <property type="evidence" value="ECO:0007669"/>
    <property type="project" value="InterPro"/>
</dbReference>
<organism evidence="9 10">
    <name type="scientific">Pleuronectes platessa</name>
    <name type="common">European plaice</name>
    <dbReference type="NCBI Taxonomy" id="8262"/>
    <lineage>
        <taxon>Eukaryota</taxon>
        <taxon>Metazoa</taxon>
        <taxon>Chordata</taxon>
        <taxon>Craniata</taxon>
        <taxon>Vertebrata</taxon>
        <taxon>Euteleostomi</taxon>
        <taxon>Actinopterygii</taxon>
        <taxon>Neopterygii</taxon>
        <taxon>Teleostei</taxon>
        <taxon>Neoteleostei</taxon>
        <taxon>Acanthomorphata</taxon>
        <taxon>Carangaria</taxon>
        <taxon>Pleuronectiformes</taxon>
        <taxon>Pleuronectoidei</taxon>
        <taxon>Pleuronectidae</taxon>
        <taxon>Pleuronectes</taxon>
    </lineage>
</organism>
<reference evidence="9" key="1">
    <citation type="submission" date="2020-03" db="EMBL/GenBank/DDBJ databases">
        <authorList>
            <person name="Weist P."/>
        </authorList>
    </citation>
    <scope>NUCLEOTIDE SEQUENCE</scope>
</reference>
<evidence type="ECO:0000256" key="3">
    <source>
        <dbReference type="ARBA" id="ARBA00023274"/>
    </source>
</evidence>
<keyword evidence="10" id="KW-1185">Reference proteome</keyword>
<dbReference type="Pfam" id="PF00380">
    <property type="entry name" value="Ribosomal_S9"/>
    <property type="match status" value="1"/>
</dbReference>
<sequence length="360" mass="40001">MEAREYKGGFGVAVTLSGSIAADVSQTLHGPVLTPLPLLRTESVGWRRASRGETESKMENGGSSTAIAFWEERRYVRCTPEPIHFCIILRVRLQGRVDRAWDSCEAHCYVTHRCFSEMTLFCLVLPRCHDDPASVYLTNPPHAPPPGASPPPPPLGNFNYRQHFFQTTPRPYYGQMRRCGRPGSRISSPVNLSALSHAQGAVTGQGQRGRASRKMPAKGPLQSVQVFGRKKTATAVAHCKRGNGLIKVNGRPLETVEPATLQYKLLEPVLLLGKERFAGVDIRVRVKGGGHVAQIYAIRQAISKSLVAYYQKYVDEASKKEIKDILIQYDRTLLVADPRRCESKKFGGPGARARYQKSYR</sequence>
<dbReference type="GO" id="GO:0022627">
    <property type="term" value="C:cytosolic small ribosomal subunit"/>
    <property type="evidence" value="ECO:0007669"/>
    <property type="project" value="TreeGrafter"/>
</dbReference>
<keyword evidence="3 7" id="KW-0687">Ribonucleoprotein</keyword>
<comment type="similarity">
    <text evidence="1 7">Belongs to the universal ribosomal protein uS9 family.</text>
</comment>
<name>A0A9N7VCA8_PLEPL</name>
<dbReference type="FunFam" id="3.30.230.10:FF:000184">
    <property type="entry name" value="40S ribosomal protein S16"/>
    <property type="match status" value="1"/>
</dbReference>
<gene>
    <name evidence="9" type="ORF">PLEPLA_LOCUS34549</name>
</gene>
<protein>
    <recommendedName>
        <fullName evidence="4">Small ribosomal subunit protein uS9</fullName>
    </recommendedName>
    <alternativeName>
        <fullName evidence="5">40S ribosomal protein S16</fullName>
    </alternativeName>
</protein>
<dbReference type="InterPro" id="IPR014721">
    <property type="entry name" value="Ribsml_uS5_D2-typ_fold_subgr"/>
</dbReference>
<evidence type="ECO:0000256" key="4">
    <source>
        <dbReference type="ARBA" id="ARBA00035259"/>
    </source>
</evidence>
<dbReference type="Gene3D" id="3.30.230.10">
    <property type="match status" value="1"/>
</dbReference>
<keyword evidence="2 7" id="KW-0689">Ribosomal protein</keyword>
<evidence type="ECO:0000313" key="10">
    <source>
        <dbReference type="Proteomes" id="UP001153269"/>
    </source>
</evidence>
<evidence type="ECO:0000256" key="7">
    <source>
        <dbReference type="RuleBase" id="RU003815"/>
    </source>
</evidence>